<proteinExistence type="inferred from homology"/>
<sequence length="157" mass="17277">MTNPVHIEAPDGVPFIDITREFDAPVSRVFTAHADPALVARWMGPDGLTTDITDWDFVSGGRWAFEQTEPGGQSYGFRGTFHTVRTDELAIQTFEFLGFPDVVSIETLRFVDLGDGRTRLEAHAVYPSIEARDGMVDSGMEHGVTQGYARLDDLVAG</sequence>
<dbReference type="OrthoDB" id="5185819at2"/>
<dbReference type="AlphaFoldDB" id="A0A511J9A4"/>
<dbReference type="EMBL" id="BJWG01000004">
    <property type="protein sequence ID" value="GEL94562.1"/>
    <property type="molecule type" value="Genomic_DNA"/>
</dbReference>
<dbReference type="RefSeq" id="WP_146842249.1">
    <property type="nucleotide sequence ID" value="NZ_BJWG01000004.1"/>
</dbReference>
<organism evidence="3 4">
    <name type="scientific">Cellulomonas composti</name>
    <dbReference type="NCBI Taxonomy" id="266130"/>
    <lineage>
        <taxon>Bacteria</taxon>
        <taxon>Bacillati</taxon>
        <taxon>Actinomycetota</taxon>
        <taxon>Actinomycetes</taxon>
        <taxon>Micrococcales</taxon>
        <taxon>Cellulomonadaceae</taxon>
        <taxon>Cellulomonas</taxon>
    </lineage>
</organism>
<dbReference type="InterPro" id="IPR023393">
    <property type="entry name" value="START-like_dom_sf"/>
</dbReference>
<protein>
    <submittedName>
        <fullName evidence="3">Activator of HSP90 ATPase</fullName>
    </submittedName>
</protein>
<dbReference type="Proteomes" id="UP000321720">
    <property type="component" value="Unassembled WGS sequence"/>
</dbReference>
<evidence type="ECO:0000259" key="2">
    <source>
        <dbReference type="Pfam" id="PF08327"/>
    </source>
</evidence>
<name>A0A511J9A4_9CELL</name>
<comment type="similarity">
    <text evidence="1">Belongs to the AHA1 family.</text>
</comment>
<reference evidence="3 4" key="1">
    <citation type="submission" date="2019-07" db="EMBL/GenBank/DDBJ databases">
        <title>Whole genome shotgun sequence of Cellulomonas composti NBRC 100758.</title>
        <authorList>
            <person name="Hosoyama A."/>
            <person name="Uohara A."/>
            <person name="Ohji S."/>
            <person name="Ichikawa N."/>
        </authorList>
    </citation>
    <scope>NUCLEOTIDE SEQUENCE [LARGE SCALE GENOMIC DNA]</scope>
    <source>
        <strain evidence="3 4">NBRC 100758</strain>
    </source>
</reference>
<evidence type="ECO:0000313" key="4">
    <source>
        <dbReference type="Proteomes" id="UP000321720"/>
    </source>
</evidence>
<comment type="caution">
    <text evidence="3">The sequence shown here is derived from an EMBL/GenBank/DDBJ whole genome shotgun (WGS) entry which is preliminary data.</text>
</comment>
<evidence type="ECO:0000313" key="3">
    <source>
        <dbReference type="EMBL" id="GEL94562.1"/>
    </source>
</evidence>
<dbReference type="Pfam" id="PF08327">
    <property type="entry name" value="AHSA1"/>
    <property type="match status" value="1"/>
</dbReference>
<dbReference type="InterPro" id="IPR013538">
    <property type="entry name" value="ASHA1/2-like_C"/>
</dbReference>
<feature type="domain" description="Activator of Hsp90 ATPase homologue 1/2-like C-terminal" evidence="2">
    <location>
        <begin position="23"/>
        <end position="155"/>
    </location>
</feature>
<gene>
    <name evidence="3" type="ORF">CCO02nite_12200</name>
</gene>
<keyword evidence="4" id="KW-1185">Reference proteome</keyword>
<dbReference type="CDD" id="cd07826">
    <property type="entry name" value="SRPBCC_CalC_Aha1-like_9"/>
    <property type="match status" value="1"/>
</dbReference>
<accession>A0A511J9A4</accession>
<dbReference type="Gene3D" id="3.30.530.20">
    <property type="match status" value="1"/>
</dbReference>
<dbReference type="SUPFAM" id="SSF55961">
    <property type="entry name" value="Bet v1-like"/>
    <property type="match status" value="1"/>
</dbReference>
<evidence type="ECO:0000256" key="1">
    <source>
        <dbReference type="ARBA" id="ARBA00006817"/>
    </source>
</evidence>